<accession>A8MBJ1</accession>
<name>A8MBJ1_CALMQ</name>
<dbReference type="STRING" id="397948.Cmaq_1907"/>
<dbReference type="GeneID" id="5708474"/>
<keyword evidence="1" id="KW-0175">Coiled coil</keyword>
<dbReference type="EMBL" id="CP000852">
    <property type="protein sequence ID" value="ABW02724.1"/>
    <property type="molecule type" value="Genomic_DNA"/>
</dbReference>
<evidence type="ECO:0000313" key="3">
    <source>
        <dbReference type="Proteomes" id="UP000001137"/>
    </source>
</evidence>
<dbReference type="Proteomes" id="UP000001137">
    <property type="component" value="Chromosome"/>
</dbReference>
<dbReference type="PANTHER" id="PTHR34314:SF6">
    <property type="entry name" value="DUF3782 DOMAIN-CONTAINING PROTEIN"/>
    <property type="match status" value="1"/>
</dbReference>
<dbReference type="OrthoDB" id="28108at2157"/>
<dbReference type="KEGG" id="cma:Cmaq_1907"/>
<organism evidence="2 3">
    <name type="scientific">Caldivirga maquilingensis (strain ATCC 700844 / DSM 13496 / JCM 10307 / IC-167)</name>
    <dbReference type="NCBI Taxonomy" id="397948"/>
    <lineage>
        <taxon>Archaea</taxon>
        <taxon>Thermoproteota</taxon>
        <taxon>Thermoprotei</taxon>
        <taxon>Thermoproteales</taxon>
        <taxon>Thermoproteaceae</taxon>
        <taxon>Caldivirga</taxon>
    </lineage>
</organism>
<protein>
    <submittedName>
        <fullName evidence="2">PaREP7</fullName>
    </submittedName>
</protein>
<sequence length="303" mass="35303">MGLSPEEVRRFLRALDEDEEFRLAVAAKLGISDVKASIDRLTEIVGGVVNVINSMLNILKDSLSKQDKVLEELKALREGENKLWEEVKAIRETEQRHEEELKALREENNKIWEEIKAIKEENNKIWQEIKALREVEQRHEEELKALRRDFNAFVELEEKRWEEQFKFNKWITNALMEIRDSLGGLYEYYTASWIREWLRAKGFNCDVRVNVTLPVDGSREVDALCYDPLVVGEATVKLTSIEDADREIEKLILNIKAAEKLTGRKLYAAVLAVETLPNEIAQYLRTKTKELGIILVLGREYTW</sequence>
<dbReference type="AlphaFoldDB" id="A8MBJ1"/>
<dbReference type="eggNOG" id="arCOG01426">
    <property type="taxonomic scope" value="Archaea"/>
</dbReference>
<evidence type="ECO:0000256" key="1">
    <source>
        <dbReference type="SAM" id="Coils"/>
    </source>
</evidence>
<dbReference type="RefSeq" id="WP_012186943.1">
    <property type="nucleotide sequence ID" value="NC_009954.1"/>
</dbReference>
<dbReference type="PANTHER" id="PTHR34314">
    <property type="entry name" value="CRENARCHAEAL PROTEIN, PUTATIVE-RELATED"/>
    <property type="match status" value="1"/>
</dbReference>
<feature type="coiled-coil region" evidence="1">
    <location>
        <begin position="87"/>
        <end position="149"/>
    </location>
</feature>
<dbReference type="HOGENOM" id="CLU_055579_0_0_2"/>
<keyword evidence="3" id="KW-1185">Reference proteome</keyword>
<gene>
    <name evidence="2" type="ordered locus">Cmaq_1907</name>
</gene>
<reference evidence="2 3" key="1">
    <citation type="submission" date="2007-10" db="EMBL/GenBank/DDBJ databases">
        <title>Complete sequence of Caldivirga maquilingensis IC-167.</title>
        <authorList>
            <consortium name="US DOE Joint Genome Institute"/>
            <person name="Copeland A."/>
            <person name="Lucas S."/>
            <person name="Lapidus A."/>
            <person name="Barry K."/>
            <person name="Glavina del Rio T."/>
            <person name="Dalin E."/>
            <person name="Tice H."/>
            <person name="Pitluck S."/>
            <person name="Saunders E."/>
            <person name="Brettin T."/>
            <person name="Bruce D."/>
            <person name="Detter J.C."/>
            <person name="Han C."/>
            <person name="Schmutz J."/>
            <person name="Larimer F."/>
            <person name="Land M."/>
            <person name="Hauser L."/>
            <person name="Kyrpides N."/>
            <person name="Ivanova N."/>
            <person name="Biddle J.F."/>
            <person name="Zhang Z."/>
            <person name="Fitz-Gibbon S.T."/>
            <person name="Lowe T.M."/>
            <person name="Saltikov C."/>
            <person name="House C.H."/>
            <person name="Richardson P."/>
        </authorList>
    </citation>
    <scope>NUCLEOTIDE SEQUENCE [LARGE SCALE GENOMIC DNA]</scope>
    <source>
        <strain evidence="3">ATCC 700844 / DSM 13496 / JCM 10307 / IC-167</strain>
    </source>
</reference>
<evidence type="ECO:0000313" key="2">
    <source>
        <dbReference type="EMBL" id="ABW02724.1"/>
    </source>
</evidence>
<proteinExistence type="predicted"/>